<accession>A0A918DGK5</accession>
<dbReference type="Proteomes" id="UP000606935">
    <property type="component" value="Unassembled WGS sequence"/>
</dbReference>
<keyword evidence="5" id="KW-1185">Reference proteome</keyword>
<organism evidence="4 5">
    <name type="scientific">Bowmanella pacifica</name>
    <dbReference type="NCBI Taxonomy" id="502051"/>
    <lineage>
        <taxon>Bacteria</taxon>
        <taxon>Pseudomonadati</taxon>
        <taxon>Pseudomonadota</taxon>
        <taxon>Gammaproteobacteria</taxon>
        <taxon>Alteromonadales</taxon>
        <taxon>Alteromonadaceae</taxon>
        <taxon>Bowmanella</taxon>
    </lineage>
</organism>
<dbReference type="AlphaFoldDB" id="A0A918DGK5"/>
<dbReference type="RefSeq" id="WP_188690730.1">
    <property type="nucleotide sequence ID" value="NZ_BMLS01000001.1"/>
</dbReference>
<reference evidence="4" key="2">
    <citation type="submission" date="2020-09" db="EMBL/GenBank/DDBJ databases">
        <authorList>
            <person name="Sun Q."/>
            <person name="Zhou Y."/>
        </authorList>
    </citation>
    <scope>NUCLEOTIDE SEQUENCE</scope>
    <source>
        <strain evidence="4">CGMCC 1.7086</strain>
    </source>
</reference>
<feature type="region of interest" description="Disordered" evidence="3">
    <location>
        <begin position="95"/>
        <end position="122"/>
    </location>
</feature>
<reference evidence="4" key="1">
    <citation type="journal article" date="2014" name="Int. J. Syst. Evol. Microbiol.">
        <title>Complete genome sequence of Corynebacterium casei LMG S-19264T (=DSM 44701T), isolated from a smear-ripened cheese.</title>
        <authorList>
            <consortium name="US DOE Joint Genome Institute (JGI-PGF)"/>
            <person name="Walter F."/>
            <person name="Albersmeier A."/>
            <person name="Kalinowski J."/>
            <person name="Ruckert C."/>
        </authorList>
    </citation>
    <scope>NUCLEOTIDE SEQUENCE</scope>
    <source>
        <strain evidence="4">CGMCC 1.7086</strain>
    </source>
</reference>
<protein>
    <recommendedName>
        <fullName evidence="2">Macrodomain Ori protein</fullName>
    </recommendedName>
</protein>
<comment type="caution">
    <text evidence="4">The sequence shown here is derived from an EMBL/GenBank/DDBJ whole genome shotgun (WGS) entry which is preliminary data.</text>
</comment>
<evidence type="ECO:0000313" key="4">
    <source>
        <dbReference type="EMBL" id="GGO65807.1"/>
    </source>
</evidence>
<sequence length="122" mass="13841">MAKQTKEQLLKRQFLDPKNYPYGFSRSGDFSISESQALSRYGCLIAALVDGFLEPENDEDEGFLASARGEREPLTVAERAWCKYQKRINRPRMGSIYGSKSRGMSESDDMGEESDVEIELDD</sequence>
<feature type="compositionally biased region" description="Acidic residues" evidence="3">
    <location>
        <begin position="106"/>
        <end position="122"/>
    </location>
</feature>
<dbReference type="EMBL" id="BMLS01000001">
    <property type="protein sequence ID" value="GGO65807.1"/>
    <property type="molecule type" value="Genomic_DNA"/>
</dbReference>
<dbReference type="Pfam" id="PF04219">
    <property type="entry name" value="DUF413"/>
    <property type="match status" value="1"/>
</dbReference>
<evidence type="ECO:0000313" key="5">
    <source>
        <dbReference type="Proteomes" id="UP000606935"/>
    </source>
</evidence>
<evidence type="ECO:0000256" key="3">
    <source>
        <dbReference type="SAM" id="MobiDB-lite"/>
    </source>
</evidence>
<dbReference type="InterPro" id="IPR007335">
    <property type="entry name" value="DUF413"/>
</dbReference>
<comment type="similarity">
    <text evidence="1">Belongs to the MaoP family.</text>
</comment>
<evidence type="ECO:0000256" key="2">
    <source>
        <dbReference type="ARBA" id="ARBA00093628"/>
    </source>
</evidence>
<proteinExistence type="inferred from homology"/>
<gene>
    <name evidence="4" type="ORF">GCM10010982_08490</name>
</gene>
<evidence type="ECO:0000256" key="1">
    <source>
        <dbReference type="ARBA" id="ARBA00093464"/>
    </source>
</evidence>
<name>A0A918DGK5_9ALTE</name>